<name>A0A3D8PTX0_9BACI</name>
<organism evidence="1 2">
    <name type="scientific">Oceanobacillus arenosus</name>
    <dbReference type="NCBI Taxonomy" id="1229153"/>
    <lineage>
        <taxon>Bacteria</taxon>
        <taxon>Bacillati</taxon>
        <taxon>Bacillota</taxon>
        <taxon>Bacilli</taxon>
        <taxon>Bacillales</taxon>
        <taxon>Bacillaceae</taxon>
        <taxon>Oceanobacillus</taxon>
    </lineage>
</organism>
<dbReference type="SMART" id="SM00855">
    <property type="entry name" value="PGAM"/>
    <property type="match status" value="1"/>
</dbReference>
<dbReference type="RefSeq" id="WP_115772676.1">
    <property type="nucleotide sequence ID" value="NZ_PIOC01000012.1"/>
</dbReference>
<dbReference type="InterPro" id="IPR013078">
    <property type="entry name" value="His_Pase_superF_clade-1"/>
</dbReference>
<evidence type="ECO:0000313" key="2">
    <source>
        <dbReference type="Proteomes" id="UP000257143"/>
    </source>
</evidence>
<dbReference type="Gene3D" id="3.40.50.1240">
    <property type="entry name" value="Phosphoglycerate mutase-like"/>
    <property type="match status" value="1"/>
</dbReference>
<dbReference type="PANTHER" id="PTHR48100">
    <property type="entry name" value="BROAD-SPECIFICITY PHOSPHATASE YOR283W-RELATED"/>
    <property type="match status" value="1"/>
</dbReference>
<evidence type="ECO:0000313" key="1">
    <source>
        <dbReference type="EMBL" id="RDW19600.1"/>
    </source>
</evidence>
<sequence length="184" mass="21003">MKKIYFVRHCSADGQHKDSPLTKDGIMQAQLLADFFQEQNITFDQIISSPYLRAIESIKPFAEKVGITIDIDNRLEERILSDEPIEDWLEELEYSFNDYTYALHGGESANAAISRANEVLTPIIRGNRATSAIIISHGNLLALLFSQFDKHFGFNQWKELGSPDIYALAYNDDVISFEHVWNSK</sequence>
<dbReference type="Proteomes" id="UP000257143">
    <property type="component" value="Unassembled WGS sequence"/>
</dbReference>
<dbReference type="SUPFAM" id="SSF53254">
    <property type="entry name" value="Phosphoglycerate mutase-like"/>
    <property type="match status" value="1"/>
</dbReference>
<protein>
    <submittedName>
        <fullName evidence="1">Histidine phosphatase family protein</fullName>
    </submittedName>
</protein>
<dbReference type="PANTHER" id="PTHR48100:SF1">
    <property type="entry name" value="HISTIDINE PHOSPHATASE FAMILY PROTEIN-RELATED"/>
    <property type="match status" value="1"/>
</dbReference>
<keyword evidence="2" id="KW-1185">Reference proteome</keyword>
<proteinExistence type="predicted"/>
<gene>
    <name evidence="1" type="ORF">CWR48_07730</name>
</gene>
<accession>A0A3D8PTX0</accession>
<dbReference type="GO" id="GO:0005737">
    <property type="term" value="C:cytoplasm"/>
    <property type="evidence" value="ECO:0007669"/>
    <property type="project" value="TreeGrafter"/>
</dbReference>
<dbReference type="InterPro" id="IPR029033">
    <property type="entry name" value="His_PPase_superfam"/>
</dbReference>
<dbReference type="OrthoDB" id="512570at2"/>
<dbReference type="AlphaFoldDB" id="A0A3D8PTX0"/>
<dbReference type="CDD" id="cd07067">
    <property type="entry name" value="HP_PGM_like"/>
    <property type="match status" value="1"/>
</dbReference>
<reference evidence="2" key="1">
    <citation type="submission" date="2017-11" db="EMBL/GenBank/DDBJ databases">
        <authorList>
            <person name="Zhu W."/>
        </authorList>
    </citation>
    <scope>NUCLEOTIDE SEQUENCE [LARGE SCALE GENOMIC DNA]</scope>
    <source>
        <strain evidence="2">CAU 1183</strain>
    </source>
</reference>
<dbReference type="Pfam" id="PF00300">
    <property type="entry name" value="His_Phos_1"/>
    <property type="match status" value="1"/>
</dbReference>
<dbReference type="GO" id="GO:0016791">
    <property type="term" value="F:phosphatase activity"/>
    <property type="evidence" value="ECO:0007669"/>
    <property type="project" value="TreeGrafter"/>
</dbReference>
<dbReference type="EMBL" id="PIOC01000012">
    <property type="protein sequence ID" value="RDW19600.1"/>
    <property type="molecule type" value="Genomic_DNA"/>
</dbReference>
<dbReference type="InterPro" id="IPR050275">
    <property type="entry name" value="PGM_Phosphatase"/>
</dbReference>
<comment type="caution">
    <text evidence="1">The sequence shown here is derived from an EMBL/GenBank/DDBJ whole genome shotgun (WGS) entry which is preliminary data.</text>
</comment>